<gene>
    <name evidence="9" type="ORF">MUB46_14860</name>
</gene>
<dbReference type="Gene3D" id="2.70.70.10">
    <property type="entry name" value="Glucose Permease (Domain IIA)"/>
    <property type="match status" value="1"/>
</dbReference>
<sequence>MTLPTWAVWVGGATAAAAITWLIGSTAYIAFQDDINAAAKVHRISVERAYEDRIASLRRKIDDINTRQFLDQQAFEGRLETLLRKQTALEERQHDIAGLIDAARARKVTLDFQPDAERQVTDSRGYGLLTSPAKAASFDPSRPAPLDKPKMISSQPLAQDADLAPIDRVQASLTRVETMQTSVLDSLEATVGGLSERLIEVSGAVGADLPNDVAEGGVGGPLIELRRMSTPSVPDRQIERINGKLERLDVLRTHIGRLPVRAPLAGPIEYSSSFGTRLDPFLKRPALHTGLDFRASTGTPVLATAGGRVTVAGYSGGYGRMVEIDHGDGYTTRYAHMSRVEVVVGDVIQPGAVVGRAGSSGRSTGPHLHYETRVHGQAKNPLPFVRAAELLPEGY</sequence>
<dbReference type="CDD" id="cd12797">
    <property type="entry name" value="M23_peptidase"/>
    <property type="match status" value="1"/>
</dbReference>
<proteinExistence type="predicted"/>
<evidence type="ECO:0000256" key="5">
    <source>
        <dbReference type="ARBA" id="ARBA00022833"/>
    </source>
</evidence>
<keyword evidence="3" id="KW-0479">Metal-binding</keyword>
<organism evidence="9 10">
    <name type="scientific">Microbaculum marinisediminis</name>
    <dbReference type="NCBI Taxonomy" id="2931392"/>
    <lineage>
        <taxon>Bacteria</taxon>
        <taxon>Pseudomonadati</taxon>
        <taxon>Pseudomonadota</taxon>
        <taxon>Alphaproteobacteria</taxon>
        <taxon>Hyphomicrobiales</taxon>
        <taxon>Tepidamorphaceae</taxon>
        <taxon>Microbaculum</taxon>
    </lineage>
</organism>
<evidence type="ECO:0000256" key="3">
    <source>
        <dbReference type="ARBA" id="ARBA00022723"/>
    </source>
</evidence>
<evidence type="ECO:0000259" key="8">
    <source>
        <dbReference type="Pfam" id="PF01551"/>
    </source>
</evidence>
<comment type="caution">
    <text evidence="9">The sequence shown here is derived from an EMBL/GenBank/DDBJ whole genome shotgun (WGS) entry which is preliminary data.</text>
</comment>
<dbReference type="GO" id="GO:0006508">
    <property type="term" value="P:proteolysis"/>
    <property type="evidence" value="ECO:0007669"/>
    <property type="project" value="UniProtKB-KW"/>
</dbReference>
<dbReference type="InterPro" id="IPR016047">
    <property type="entry name" value="M23ase_b-sheet_dom"/>
</dbReference>
<keyword evidence="7" id="KW-1133">Transmembrane helix</keyword>
<dbReference type="InterPro" id="IPR011055">
    <property type="entry name" value="Dup_hybrid_motif"/>
</dbReference>
<protein>
    <submittedName>
        <fullName evidence="9">M23 family metallopeptidase</fullName>
    </submittedName>
</protein>
<evidence type="ECO:0000256" key="4">
    <source>
        <dbReference type="ARBA" id="ARBA00022801"/>
    </source>
</evidence>
<dbReference type="InterPro" id="IPR050570">
    <property type="entry name" value="Cell_wall_metabolism_enzyme"/>
</dbReference>
<evidence type="ECO:0000313" key="9">
    <source>
        <dbReference type="EMBL" id="MCT8973141.1"/>
    </source>
</evidence>
<name>A0AAW5R392_9HYPH</name>
<dbReference type="RefSeq" id="WP_261616721.1">
    <property type="nucleotide sequence ID" value="NZ_JALIDZ010000006.1"/>
</dbReference>
<keyword evidence="6" id="KW-0482">Metalloprotease</keyword>
<evidence type="ECO:0000256" key="6">
    <source>
        <dbReference type="ARBA" id="ARBA00023049"/>
    </source>
</evidence>
<feature type="domain" description="M23ase beta-sheet core" evidence="8">
    <location>
        <begin position="287"/>
        <end position="381"/>
    </location>
</feature>
<evidence type="ECO:0000256" key="1">
    <source>
        <dbReference type="ARBA" id="ARBA00001947"/>
    </source>
</evidence>
<dbReference type="PANTHER" id="PTHR21666:SF288">
    <property type="entry name" value="CELL DIVISION PROTEIN YTFB"/>
    <property type="match status" value="1"/>
</dbReference>
<accession>A0AAW5R392</accession>
<dbReference type="Pfam" id="PF01551">
    <property type="entry name" value="Peptidase_M23"/>
    <property type="match status" value="1"/>
</dbReference>
<dbReference type="Proteomes" id="UP001320898">
    <property type="component" value="Unassembled WGS sequence"/>
</dbReference>
<dbReference type="GO" id="GO:0046872">
    <property type="term" value="F:metal ion binding"/>
    <property type="evidence" value="ECO:0007669"/>
    <property type="project" value="UniProtKB-KW"/>
</dbReference>
<comment type="cofactor">
    <cofactor evidence="1">
        <name>Zn(2+)</name>
        <dbReference type="ChEBI" id="CHEBI:29105"/>
    </cofactor>
</comment>
<reference evidence="9 10" key="1">
    <citation type="submission" date="2022-04" db="EMBL/GenBank/DDBJ databases">
        <authorList>
            <person name="Ye Y.-Q."/>
            <person name="Du Z.-J."/>
        </authorList>
    </citation>
    <scope>NUCLEOTIDE SEQUENCE [LARGE SCALE GENOMIC DNA]</scope>
    <source>
        <strain evidence="9 10">A6E488</strain>
    </source>
</reference>
<keyword evidence="2" id="KW-0645">Protease</keyword>
<keyword evidence="10" id="KW-1185">Reference proteome</keyword>
<evidence type="ECO:0000256" key="7">
    <source>
        <dbReference type="SAM" id="Phobius"/>
    </source>
</evidence>
<dbReference type="SUPFAM" id="SSF51261">
    <property type="entry name" value="Duplicated hybrid motif"/>
    <property type="match status" value="1"/>
</dbReference>
<evidence type="ECO:0000313" key="10">
    <source>
        <dbReference type="Proteomes" id="UP001320898"/>
    </source>
</evidence>
<keyword evidence="4" id="KW-0378">Hydrolase</keyword>
<keyword evidence="7" id="KW-0812">Transmembrane</keyword>
<dbReference type="PANTHER" id="PTHR21666">
    <property type="entry name" value="PEPTIDASE-RELATED"/>
    <property type="match status" value="1"/>
</dbReference>
<dbReference type="FunFam" id="2.70.70.10:FF:000006">
    <property type="entry name" value="M23 family peptidase"/>
    <property type="match status" value="1"/>
</dbReference>
<dbReference type="GO" id="GO:0004222">
    <property type="term" value="F:metalloendopeptidase activity"/>
    <property type="evidence" value="ECO:0007669"/>
    <property type="project" value="TreeGrafter"/>
</dbReference>
<keyword evidence="7" id="KW-0472">Membrane</keyword>
<evidence type="ECO:0000256" key="2">
    <source>
        <dbReference type="ARBA" id="ARBA00022670"/>
    </source>
</evidence>
<dbReference type="EMBL" id="JALIDZ010000006">
    <property type="protein sequence ID" value="MCT8973141.1"/>
    <property type="molecule type" value="Genomic_DNA"/>
</dbReference>
<feature type="transmembrane region" description="Helical" evidence="7">
    <location>
        <begin position="6"/>
        <end position="31"/>
    </location>
</feature>
<dbReference type="AlphaFoldDB" id="A0AAW5R392"/>
<keyword evidence="5" id="KW-0862">Zinc</keyword>